<evidence type="ECO:0000256" key="2">
    <source>
        <dbReference type="SAM" id="Phobius"/>
    </source>
</evidence>
<feature type="transmembrane region" description="Helical" evidence="2">
    <location>
        <begin position="255"/>
        <end position="274"/>
    </location>
</feature>
<proteinExistence type="predicted"/>
<evidence type="ECO:0000313" key="4">
    <source>
        <dbReference type="Proteomes" id="UP000677082"/>
    </source>
</evidence>
<sequence>MTTPPQRRAIRLVVILLVASLTASVTFALLTWLFRHDVLAYQQARDPAADPDALAATLWTRPIPILAVAVLYFWVARRLLAGAASAYRRVRIVSVLGLIAVAWLLFSAAYPPWLRGVQAVQLVLLAALVAAVNRPLVRSAFPAVPDLRPRNRRAALLLAVLAPFVAEVSLGTVPLRMAWVMPIYIPIYGAGALFIREIVRRTGGGVANLLLLGVAYGLVEEGLALQSLTSPHLYGAAEWAPRLFGFNTAYTELNLAYHAVFSVTIPILLVELLFPRHGTTPYLRRGGLIATGVLALLGAALLRVTVPPAEDPGYTMPTTAILLVAAAAAAVTVIGLRIRVRRESRPVAPPHAPLLAVTTGVAVFGFLAFVYPLGDARQPLWTHGAWVFLPMSGAAAIAVAAWWALRHWSASPAWTPRHVLAACAGALTAHTLFGLTANADSTPDRLFLLAIALLTAAGATLLIRRQDPIPPPPIEADRPPLPSASPR</sequence>
<reference evidence="3 4" key="1">
    <citation type="submission" date="2021-03" db="EMBL/GenBank/DDBJ databases">
        <title>Whole genome shotgun sequence of Actinoplanes toevensis NBRC 105298.</title>
        <authorList>
            <person name="Komaki H."/>
            <person name="Tamura T."/>
        </authorList>
    </citation>
    <scope>NUCLEOTIDE SEQUENCE [LARGE SCALE GENOMIC DNA]</scope>
    <source>
        <strain evidence="3 4">NBRC 105298</strain>
    </source>
</reference>
<feature type="transmembrane region" description="Helical" evidence="2">
    <location>
        <begin position="154"/>
        <end position="171"/>
    </location>
</feature>
<protein>
    <submittedName>
        <fullName evidence="3">Uncharacterized protein</fullName>
    </submittedName>
</protein>
<keyword evidence="2" id="KW-0812">Transmembrane</keyword>
<comment type="caution">
    <text evidence="3">The sequence shown here is derived from an EMBL/GenBank/DDBJ whole genome shotgun (WGS) entry which is preliminary data.</text>
</comment>
<feature type="transmembrane region" description="Helical" evidence="2">
    <location>
        <begin position="352"/>
        <end position="373"/>
    </location>
</feature>
<feature type="transmembrane region" description="Helical" evidence="2">
    <location>
        <begin position="177"/>
        <end position="195"/>
    </location>
</feature>
<feature type="transmembrane region" description="Helical" evidence="2">
    <location>
        <begin position="417"/>
        <end position="439"/>
    </location>
</feature>
<feature type="transmembrane region" description="Helical" evidence="2">
    <location>
        <begin position="202"/>
        <end position="219"/>
    </location>
</feature>
<evidence type="ECO:0000256" key="1">
    <source>
        <dbReference type="SAM" id="MobiDB-lite"/>
    </source>
</evidence>
<dbReference type="Proteomes" id="UP000677082">
    <property type="component" value="Unassembled WGS sequence"/>
</dbReference>
<feature type="region of interest" description="Disordered" evidence="1">
    <location>
        <begin position="468"/>
        <end position="487"/>
    </location>
</feature>
<feature type="transmembrane region" description="Helical" evidence="2">
    <location>
        <begin position="116"/>
        <end position="133"/>
    </location>
</feature>
<gene>
    <name evidence="3" type="ORF">Ato02nite_061470</name>
</gene>
<organism evidence="3 4">
    <name type="scientific">Paractinoplanes toevensis</name>
    <dbReference type="NCBI Taxonomy" id="571911"/>
    <lineage>
        <taxon>Bacteria</taxon>
        <taxon>Bacillati</taxon>
        <taxon>Actinomycetota</taxon>
        <taxon>Actinomycetes</taxon>
        <taxon>Micromonosporales</taxon>
        <taxon>Micromonosporaceae</taxon>
        <taxon>Paractinoplanes</taxon>
    </lineage>
</organism>
<feature type="transmembrane region" description="Helical" evidence="2">
    <location>
        <begin position="12"/>
        <end position="34"/>
    </location>
</feature>
<keyword evidence="2" id="KW-1133">Transmembrane helix</keyword>
<feature type="transmembrane region" description="Helical" evidence="2">
    <location>
        <begin position="286"/>
        <end position="306"/>
    </location>
</feature>
<dbReference type="EMBL" id="BOQN01000080">
    <property type="protein sequence ID" value="GIM94354.1"/>
    <property type="molecule type" value="Genomic_DNA"/>
</dbReference>
<dbReference type="AlphaFoldDB" id="A0A919W4P7"/>
<keyword evidence="2" id="KW-0472">Membrane</keyword>
<accession>A0A919W4P7</accession>
<evidence type="ECO:0000313" key="3">
    <source>
        <dbReference type="EMBL" id="GIM94354.1"/>
    </source>
</evidence>
<feature type="transmembrane region" description="Helical" evidence="2">
    <location>
        <begin position="445"/>
        <end position="463"/>
    </location>
</feature>
<feature type="transmembrane region" description="Helical" evidence="2">
    <location>
        <begin position="63"/>
        <end position="80"/>
    </location>
</feature>
<feature type="transmembrane region" description="Helical" evidence="2">
    <location>
        <begin position="385"/>
        <end position="405"/>
    </location>
</feature>
<keyword evidence="4" id="KW-1185">Reference proteome</keyword>
<feature type="transmembrane region" description="Helical" evidence="2">
    <location>
        <begin position="318"/>
        <end position="340"/>
    </location>
</feature>
<name>A0A919W4P7_9ACTN</name>
<dbReference type="RefSeq" id="WP_213010143.1">
    <property type="nucleotide sequence ID" value="NZ_BOQN01000080.1"/>
</dbReference>
<feature type="transmembrane region" description="Helical" evidence="2">
    <location>
        <begin position="92"/>
        <end position="110"/>
    </location>
</feature>